<protein>
    <submittedName>
        <fullName evidence="3">PTS system, galactitol-specific IIB component</fullName>
    </submittedName>
</protein>
<evidence type="ECO:0000313" key="3">
    <source>
        <dbReference type="EMBL" id="QCP36474.1"/>
    </source>
</evidence>
<dbReference type="CDD" id="cd05566">
    <property type="entry name" value="PTS_IIB_galactitol"/>
    <property type="match status" value="1"/>
</dbReference>
<name>A0A4P8IKD8_9FIRM</name>
<accession>A0A4P8IKD8</accession>
<keyword evidence="4" id="KW-1185">Reference proteome</keyword>
<reference evidence="3 4" key="1">
    <citation type="submission" date="2019-05" db="EMBL/GenBank/DDBJ databases">
        <title>Complete genome sequencing of Anaerostipes rhamnosivorans.</title>
        <authorList>
            <person name="Bui T.P.N."/>
            <person name="de Vos W.M."/>
        </authorList>
    </citation>
    <scope>NUCLEOTIDE SEQUENCE [LARGE SCALE GENOMIC DNA]</scope>
    <source>
        <strain evidence="3 4">1y2</strain>
    </source>
</reference>
<evidence type="ECO:0000259" key="2">
    <source>
        <dbReference type="PROSITE" id="PS51099"/>
    </source>
</evidence>
<dbReference type="GO" id="GO:0008982">
    <property type="term" value="F:protein-N(PI)-phosphohistidine-sugar phosphotransferase activity"/>
    <property type="evidence" value="ECO:0007669"/>
    <property type="project" value="InterPro"/>
</dbReference>
<dbReference type="GO" id="GO:0009401">
    <property type="term" value="P:phosphoenolpyruvate-dependent sugar phosphotransferase system"/>
    <property type="evidence" value="ECO:0007669"/>
    <property type="project" value="InterPro"/>
</dbReference>
<dbReference type="InterPro" id="IPR013011">
    <property type="entry name" value="PTS_EIIB_2"/>
</dbReference>
<gene>
    <name evidence="3" type="ORF">AR1Y2_3020</name>
</gene>
<feature type="domain" description="PTS EIIB type-2" evidence="2">
    <location>
        <begin position="2"/>
        <end position="94"/>
    </location>
</feature>
<evidence type="ECO:0000313" key="4">
    <source>
        <dbReference type="Proteomes" id="UP000298653"/>
    </source>
</evidence>
<dbReference type="InterPro" id="IPR036095">
    <property type="entry name" value="PTS_EIIB-like_sf"/>
</dbReference>
<dbReference type="InterPro" id="IPR003501">
    <property type="entry name" value="PTS_EIIB_2/3"/>
</dbReference>
<dbReference type="EMBL" id="CP040058">
    <property type="protein sequence ID" value="QCP36474.1"/>
    <property type="molecule type" value="Genomic_DNA"/>
</dbReference>
<dbReference type="Gene3D" id="3.40.50.2300">
    <property type="match status" value="1"/>
</dbReference>
<dbReference type="PROSITE" id="PS51099">
    <property type="entry name" value="PTS_EIIB_TYPE_2"/>
    <property type="match status" value="1"/>
</dbReference>
<dbReference type="Proteomes" id="UP000298653">
    <property type="component" value="Chromosome"/>
</dbReference>
<dbReference type="AlphaFoldDB" id="A0A4P8IKD8"/>
<sequence length="94" mass="9925">MKKILIACGSGVATSTVANQKISAYLDEHGFAGKYKIEQCQVSEVVEKSGNVDFCVSTTLVSGDVKCPVLAGLPLLTGVGVDKLYASILEEMQK</sequence>
<dbReference type="SUPFAM" id="SSF52794">
    <property type="entry name" value="PTS system IIB component-like"/>
    <property type="match status" value="1"/>
</dbReference>
<dbReference type="OrthoDB" id="6505030at2"/>
<proteinExistence type="predicted"/>
<dbReference type="Pfam" id="PF02302">
    <property type="entry name" value="PTS_IIB"/>
    <property type="match status" value="1"/>
</dbReference>
<evidence type="ECO:0000256" key="1">
    <source>
        <dbReference type="ARBA" id="ARBA00022679"/>
    </source>
</evidence>
<keyword evidence="1" id="KW-0808">Transferase</keyword>
<dbReference type="RefSeq" id="WP_137329698.1">
    <property type="nucleotide sequence ID" value="NZ_CP040058.1"/>
</dbReference>
<organism evidence="3 4">
    <name type="scientific">Anaerostipes rhamnosivorans</name>
    <dbReference type="NCBI Taxonomy" id="1229621"/>
    <lineage>
        <taxon>Bacteria</taxon>
        <taxon>Bacillati</taxon>
        <taxon>Bacillota</taxon>
        <taxon>Clostridia</taxon>
        <taxon>Lachnospirales</taxon>
        <taxon>Lachnospiraceae</taxon>
        <taxon>Anaerostipes</taxon>
    </lineage>
</organism>
<dbReference type="KEGG" id="arf:AR1Y2_3020"/>